<sequence length="164" mass="17985">MAMAMPLYAYAENSASQLSTSVTPPSASQPACARVMRTQPRCRVSAPSSAAPPNRQRKNTTSSGGWPLVTTNQPMVPDSTMAATMRQAPPGWGCCEGMRNSGLANARIVSLVAQVNNVATTQLVFDYRSKTGDFACWMRHSMRWRCLRAWSNAAASRRRRKTWA</sequence>
<name>A0A975WZD1_9BURK</name>
<protein>
    <submittedName>
        <fullName evidence="2">Uncharacterized protein</fullName>
    </submittedName>
</protein>
<evidence type="ECO:0000313" key="3">
    <source>
        <dbReference type="Proteomes" id="UP000256780"/>
    </source>
</evidence>
<proteinExistence type="predicted"/>
<dbReference type="EMBL" id="OFSQ01000012">
    <property type="protein sequence ID" value="SOY49913.1"/>
    <property type="molecule type" value="Genomic_DNA"/>
</dbReference>
<evidence type="ECO:0000313" key="2">
    <source>
        <dbReference type="EMBL" id="SOY49913.1"/>
    </source>
</evidence>
<organism evidence="2 3">
    <name type="scientific">Cupriavidus taiwanensis</name>
    <dbReference type="NCBI Taxonomy" id="164546"/>
    <lineage>
        <taxon>Bacteria</taxon>
        <taxon>Pseudomonadati</taxon>
        <taxon>Pseudomonadota</taxon>
        <taxon>Betaproteobacteria</taxon>
        <taxon>Burkholderiales</taxon>
        <taxon>Burkholderiaceae</taxon>
        <taxon>Cupriavidus</taxon>
    </lineage>
</organism>
<feature type="region of interest" description="Disordered" evidence="1">
    <location>
        <begin position="44"/>
        <end position="70"/>
    </location>
</feature>
<comment type="caution">
    <text evidence="2">The sequence shown here is derived from an EMBL/GenBank/DDBJ whole genome shotgun (WGS) entry which is preliminary data.</text>
</comment>
<dbReference type="AlphaFoldDB" id="A0A975WZD1"/>
<feature type="compositionally biased region" description="Polar residues" evidence="1">
    <location>
        <begin position="59"/>
        <end position="70"/>
    </location>
</feature>
<dbReference type="Proteomes" id="UP000256780">
    <property type="component" value="Chromosome CBM2587_a"/>
</dbReference>
<gene>
    <name evidence="2" type="ORF">CBM2587_A20044</name>
</gene>
<evidence type="ECO:0000256" key="1">
    <source>
        <dbReference type="SAM" id="MobiDB-lite"/>
    </source>
</evidence>
<accession>A0A975WZD1</accession>
<reference evidence="2 3" key="1">
    <citation type="submission" date="2018-01" db="EMBL/GenBank/DDBJ databases">
        <authorList>
            <person name="Clerissi C."/>
        </authorList>
    </citation>
    <scope>NUCLEOTIDE SEQUENCE [LARGE SCALE GENOMIC DNA]</scope>
    <source>
        <strain evidence="2">Cupriavidus sp. LMG 19464</strain>
    </source>
</reference>